<sequence length="1235" mass="137240">MRYCPTLNNNITNNYKTMMEEAPNATDHDDDSKRRASCYSYDLPNQEPNQDGDVSLIPPDILTIADIFNYDDDEDFAALLKVMTNISRKRRDERTAKERKWREMVRELKKSSEERRTRIEERNMRRKADIQRTTMMSMPLEQKSETPPYTDAALLTKAIKSKTPKVIKSKVGTSPLLSSKRVTNFDTNFDRDNPSLSNVISPPPSPKAIKLKQLSSSSAPPLPRNSNNMNGLYNNNFVTDNNNNFVTDNNNDFVTDKIVNFVTDKIVADNNNPSNASEASISPSASPQSIELPSVSYKVLSNQTDNNFKSPPSNALSPSLIDPNANFDRDNPSLLPLLLPASSNAPPLSSYRINNYKKSLNDNKSQPSSTNNNVNVSSLIEVTTIQPLSTEIIKSPLSTTKYSKIVNDKILSTTKYSKIVNDKILSTTKYSKIVNDKISSSSNVVSGSKLVANIKSPSFNIVSGSKPVANTKSPLSNERSPSSELKMESRLLSSKHVTNSDTNFDRDNPSLFKVLSPSPELTNNHQEIVKAPPPSSSPNDNILKRSSSNNTKMQDTKLQPSLNNTVIESSIKSLRSSSCKISSDRTPNIIKSPPSSSERVVNSDANILSHQTANNITPPSSELDTTFDRDNPAVLNALPQSSELKLASYNVLSYRNANNTTSPSSELSLLQSIKPSSVSYHILSDRSPLSSLERVTNPDANVDRDNPSLLPNVFSPSPELELSSLNDHVLSPGINGMYNNNFVTDKINNNFVTDKIVTDKIVTDTRFTSELPSIILPPSLVLNALPPSLELKSVSYKALLHRTASNITLPSPKFPLLQSFKSSSVSYNALPSLQSIRPQSIKPSFNNVTNTTTVLVTTSRTTRKANVVESIPGMIHTGTSTTEYNATDIHVEMPSTRSNISIAHETRVDIYESLIDKYTTTENQSSLNNKPRSKILITHENLTHFHTPQVIKYTEDPSMRPNISISHEGTHSKYAATENHVTKTRSTLSKISLAHEEATVVPKCSSTRSRTSIAHEETCKTSTGKPKVSELRSKILITHEIRGKPHTIKYKINMVLNEGIDTMQATSMEQSSTLIVNNSSFCSQYLQSVLKITNKDTNNNNNNNGAINIIMPLLLHPIRPIHPFIEYLQPEPEPPPLNSYFLLFLFLFIGKTKQKVVLFIFKSLTLIKHNNSETLSYINMKTVLTQHVWSSSSFSAPLTASKFLQIHINHTLLTHTKTNILLFIPEFRFCKCGEV</sequence>
<keyword evidence="3" id="KW-1185">Reference proteome</keyword>
<feature type="region of interest" description="Disordered" evidence="1">
    <location>
        <begin position="185"/>
        <end position="208"/>
    </location>
</feature>
<evidence type="ECO:0000313" key="2">
    <source>
        <dbReference type="EMBL" id="OEU12140.1"/>
    </source>
</evidence>
<organism evidence="2 3">
    <name type="scientific">Fragilariopsis cylindrus CCMP1102</name>
    <dbReference type="NCBI Taxonomy" id="635003"/>
    <lineage>
        <taxon>Eukaryota</taxon>
        <taxon>Sar</taxon>
        <taxon>Stramenopiles</taxon>
        <taxon>Ochrophyta</taxon>
        <taxon>Bacillariophyta</taxon>
        <taxon>Bacillariophyceae</taxon>
        <taxon>Bacillariophycidae</taxon>
        <taxon>Bacillariales</taxon>
        <taxon>Bacillariaceae</taxon>
        <taxon>Fragilariopsis</taxon>
    </lineage>
</organism>
<proteinExistence type="predicted"/>
<feature type="region of interest" description="Disordered" evidence="1">
    <location>
        <begin position="303"/>
        <end position="324"/>
    </location>
</feature>
<feature type="region of interest" description="Disordered" evidence="1">
    <location>
        <begin position="524"/>
        <end position="560"/>
    </location>
</feature>
<feature type="compositionally biased region" description="Polar residues" evidence="1">
    <location>
        <begin position="303"/>
        <end position="317"/>
    </location>
</feature>
<reference evidence="2 3" key="1">
    <citation type="submission" date="2016-09" db="EMBL/GenBank/DDBJ databases">
        <title>Extensive genetic diversity and differential bi-allelic expression allows diatom success in the polar Southern Ocean.</title>
        <authorList>
            <consortium name="DOE Joint Genome Institute"/>
            <person name="Mock T."/>
            <person name="Otillar R.P."/>
            <person name="Strauss J."/>
            <person name="Dupont C."/>
            <person name="Frickenhaus S."/>
            <person name="Maumus F."/>
            <person name="Mcmullan M."/>
            <person name="Sanges R."/>
            <person name="Schmutz J."/>
            <person name="Toseland A."/>
            <person name="Valas R."/>
            <person name="Veluchamy A."/>
            <person name="Ward B.J."/>
            <person name="Allen A."/>
            <person name="Barry K."/>
            <person name="Falciatore A."/>
            <person name="Ferrante M."/>
            <person name="Fortunato A.E."/>
            <person name="Gloeckner G."/>
            <person name="Gruber A."/>
            <person name="Hipkin R."/>
            <person name="Janech M."/>
            <person name="Kroth P."/>
            <person name="Leese F."/>
            <person name="Lindquist E."/>
            <person name="Lyon B.R."/>
            <person name="Martin J."/>
            <person name="Mayer C."/>
            <person name="Parker M."/>
            <person name="Quesneville H."/>
            <person name="Raymond J."/>
            <person name="Uhlig C."/>
            <person name="Valentin K.U."/>
            <person name="Worden A.Z."/>
            <person name="Armbrust E.V."/>
            <person name="Bowler C."/>
            <person name="Green B."/>
            <person name="Moulton V."/>
            <person name="Van Oosterhout C."/>
            <person name="Grigoriev I."/>
        </authorList>
    </citation>
    <scope>NUCLEOTIDE SEQUENCE [LARGE SCALE GENOMIC DNA]</scope>
    <source>
        <strain evidence="2 3">CCMP1102</strain>
    </source>
</reference>
<dbReference type="AlphaFoldDB" id="A0A1E7F1R5"/>
<dbReference type="Proteomes" id="UP000095751">
    <property type="component" value="Unassembled WGS sequence"/>
</dbReference>
<feature type="compositionally biased region" description="Polar residues" evidence="1">
    <location>
        <begin position="537"/>
        <end position="560"/>
    </location>
</feature>
<gene>
    <name evidence="2" type="primary">CHI5</name>
    <name evidence="2" type="ORF">FRACYDRAFT_244401</name>
</gene>
<name>A0A1E7F1R5_9STRA</name>
<protein>
    <submittedName>
        <fullName evidence="2">Chitinase-like protein</fullName>
    </submittedName>
</protein>
<feature type="region of interest" description="Disordered" evidence="1">
    <location>
        <begin position="578"/>
        <end position="600"/>
    </location>
</feature>
<feature type="compositionally biased region" description="Polar residues" evidence="1">
    <location>
        <begin position="463"/>
        <end position="483"/>
    </location>
</feature>
<dbReference type="KEGG" id="fcy:FRACYDRAFT_244401"/>
<feature type="region of interest" description="Disordered" evidence="1">
    <location>
        <begin position="22"/>
        <end position="54"/>
    </location>
</feature>
<feature type="region of interest" description="Disordered" evidence="1">
    <location>
        <begin position="463"/>
        <end position="490"/>
    </location>
</feature>
<evidence type="ECO:0000313" key="3">
    <source>
        <dbReference type="Proteomes" id="UP000095751"/>
    </source>
</evidence>
<accession>A0A1E7F1R5</accession>
<dbReference type="InParanoid" id="A0A1E7F1R5"/>
<dbReference type="EMBL" id="KV784365">
    <property type="protein sequence ID" value="OEU12140.1"/>
    <property type="molecule type" value="Genomic_DNA"/>
</dbReference>
<evidence type="ECO:0000256" key="1">
    <source>
        <dbReference type="SAM" id="MobiDB-lite"/>
    </source>
</evidence>